<sequence length="250" mass="27933">MDIPDTHTNAKPIIEGYSLEDEESLNHLTGDFVFKAEWDSEGVYFYQAYNHAIADWALSHQRLGGPHFNPSRMTWIKPSFAWVLYRAGYGRKNSQERILKIKLPHSTVAELLQECACKHGGGGSKGRVQWDPARDIMTSEDNGRQPRRMLRERAIQIGLSNRLSEKFVSSIISIEDVSNLAQMVGRAHGANGGQEAAVKQAMALVIPHLPRERPYLPRCKPDDLIRLCMLGTDPLPSAREGNSSPSSTDP</sequence>
<gene>
    <name evidence="1" type="ORF">AB1Y20_019085</name>
</gene>
<keyword evidence="2" id="KW-1185">Reference proteome</keyword>
<dbReference type="PANTHER" id="PTHR38567:SF1">
    <property type="entry name" value="DUF4291 DOMAIN-CONTAINING PROTEIN"/>
    <property type="match status" value="1"/>
</dbReference>
<proteinExistence type="predicted"/>
<accession>A0AB34JU63</accession>
<dbReference type="Pfam" id="PF14124">
    <property type="entry name" value="DUF4291"/>
    <property type="match status" value="1"/>
</dbReference>
<name>A0AB34JU63_PRYPA</name>
<dbReference type="Proteomes" id="UP001515480">
    <property type="component" value="Unassembled WGS sequence"/>
</dbReference>
<dbReference type="EMBL" id="JBGBPQ010000005">
    <property type="protein sequence ID" value="KAL1524176.1"/>
    <property type="molecule type" value="Genomic_DNA"/>
</dbReference>
<dbReference type="PANTHER" id="PTHR38567">
    <property type="entry name" value="DUF4291 DOMAIN-CONTAINING PROTEIN"/>
    <property type="match status" value="1"/>
</dbReference>
<comment type="caution">
    <text evidence="1">The sequence shown here is derived from an EMBL/GenBank/DDBJ whole genome shotgun (WGS) entry which is preliminary data.</text>
</comment>
<reference evidence="1 2" key="1">
    <citation type="journal article" date="2024" name="Science">
        <title>Giant polyketide synthase enzymes in the biosynthesis of giant marine polyether toxins.</title>
        <authorList>
            <person name="Fallon T.R."/>
            <person name="Shende V.V."/>
            <person name="Wierzbicki I.H."/>
            <person name="Pendleton A.L."/>
            <person name="Watervoot N.F."/>
            <person name="Auber R.P."/>
            <person name="Gonzalez D.J."/>
            <person name="Wisecaver J.H."/>
            <person name="Moore B.S."/>
        </authorList>
    </citation>
    <scope>NUCLEOTIDE SEQUENCE [LARGE SCALE GENOMIC DNA]</scope>
    <source>
        <strain evidence="1 2">12B1</strain>
    </source>
</reference>
<organism evidence="1 2">
    <name type="scientific">Prymnesium parvum</name>
    <name type="common">Toxic golden alga</name>
    <dbReference type="NCBI Taxonomy" id="97485"/>
    <lineage>
        <taxon>Eukaryota</taxon>
        <taxon>Haptista</taxon>
        <taxon>Haptophyta</taxon>
        <taxon>Prymnesiophyceae</taxon>
        <taxon>Prymnesiales</taxon>
        <taxon>Prymnesiaceae</taxon>
        <taxon>Prymnesium</taxon>
    </lineage>
</organism>
<evidence type="ECO:0008006" key="3">
    <source>
        <dbReference type="Google" id="ProtNLM"/>
    </source>
</evidence>
<evidence type="ECO:0000313" key="2">
    <source>
        <dbReference type="Proteomes" id="UP001515480"/>
    </source>
</evidence>
<evidence type="ECO:0000313" key="1">
    <source>
        <dbReference type="EMBL" id="KAL1524176.1"/>
    </source>
</evidence>
<dbReference type="AlphaFoldDB" id="A0AB34JU63"/>
<dbReference type="InterPro" id="IPR025633">
    <property type="entry name" value="DUF4291"/>
</dbReference>
<protein>
    <recommendedName>
        <fullName evidence="3">DUF4291 domain-containing protein</fullName>
    </recommendedName>
</protein>